<dbReference type="Gene3D" id="3.10.100.10">
    <property type="entry name" value="Mannose-Binding Protein A, subunit A"/>
    <property type="match status" value="1"/>
</dbReference>
<protein>
    <submittedName>
        <fullName evidence="5">Snaclec CHH-B subunit alpha</fullName>
    </submittedName>
</protein>
<dbReference type="InterPro" id="IPR016187">
    <property type="entry name" value="CTDL_fold"/>
</dbReference>
<gene>
    <name evidence="5" type="primary">LOC106011126</name>
</gene>
<sequence length="194" mass="21082">MSRSTHGWTNKLPAIPLASVLTGLAIVAVLVPGQAEGAVTLSCPTGWSLKGNVCYKIFNTKRSWQGALDVCRQNGAELVEVKDKATNDFAGTLAGAQGVSSYWIGLNTIGQNELGLDTRAYWSGGEEWFLSQGFWSDGQPDTGDCVLVSRLGTRYRWSRGTCEQKRDFVCQFEACDVDSFRCYSGSCIPSTRAC</sequence>
<dbReference type="SMART" id="SM00034">
    <property type="entry name" value="CLECT"/>
    <property type="match status" value="1"/>
</dbReference>
<dbReference type="InterPro" id="IPR050801">
    <property type="entry name" value="Ca-Dep_Lectins_ImmuneDev"/>
</dbReference>
<dbReference type="PROSITE" id="PS00615">
    <property type="entry name" value="C_TYPE_LECTIN_1"/>
    <property type="match status" value="1"/>
</dbReference>
<dbReference type="SUPFAM" id="SSF56436">
    <property type="entry name" value="C-type lectin-like"/>
    <property type="match status" value="1"/>
</dbReference>
<feature type="non-terminal residue" evidence="5">
    <location>
        <position position="194"/>
    </location>
</feature>
<keyword evidence="1" id="KW-1015">Disulfide bond</keyword>
<evidence type="ECO:0000256" key="1">
    <source>
        <dbReference type="ARBA" id="ARBA00023157"/>
    </source>
</evidence>
<dbReference type="InterPro" id="IPR001304">
    <property type="entry name" value="C-type_lectin-like"/>
</dbReference>
<evidence type="ECO:0000256" key="2">
    <source>
        <dbReference type="SAM" id="SignalP"/>
    </source>
</evidence>
<feature type="signal peptide" evidence="2">
    <location>
        <begin position="1"/>
        <end position="37"/>
    </location>
</feature>
<dbReference type="InterPro" id="IPR018378">
    <property type="entry name" value="C-type_lectin_CS"/>
</dbReference>
<keyword evidence="2" id="KW-0732">Signal</keyword>
<dbReference type="GeneID" id="106011126"/>
<evidence type="ECO:0000313" key="4">
    <source>
        <dbReference type="Proteomes" id="UP000694888"/>
    </source>
</evidence>
<feature type="chain" id="PRO_5045271074" evidence="2">
    <location>
        <begin position="38"/>
        <end position="194"/>
    </location>
</feature>
<dbReference type="PANTHER" id="PTHR22801:SF63">
    <property type="entry name" value="C-TYPE LECTIN DOMAIN-CONTAINING PROTEIN"/>
    <property type="match status" value="1"/>
</dbReference>
<dbReference type="Proteomes" id="UP000694888">
    <property type="component" value="Unplaced"/>
</dbReference>
<feature type="domain" description="C-type lectin" evidence="3">
    <location>
        <begin position="50"/>
        <end position="171"/>
    </location>
</feature>
<dbReference type="PROSITE" id="PS50041">
    <property type="entry name" value="C_TYPE_LECTIN_2"/>
    <property type="match status" value="1"/>
</dbReference>
<evidence type="ECO:0000259" key="3">
    <source>
        <dbReference type="PROSITE" id="PS50041"/>
    </source>
</evidence>
<organism evidence="4 5">
    <name type="scientific">Aplysia californica</name>
    <name type="common">California sea hare</name>
    <dbReference type="NCBI Taxonomy" id="6500"/>
    <lineage>
        <taxon>Eukaryota</taxon>
        <taxon>Metazoa</taxon>
        <taxon>Spiralia</taxon>
        <taxon>Lophotrochozoa</taxon>
        <taxon>Mollusca</taxon>
        <taxon>Gastropoda</taxon>
        <taxon>Heterobranchia</taxon>
        <taxon>Euthyneura</taxon>
        <taxon>Tectipleura</taxon>
        <taxon>Aplysiida</taxon>
        <taxon>Aplysioidea</taxon>
        <taxon>Aplysiidae</taxon>
        <taxon>Aplysia</taxon>
    </lineage>
</organism>
<dbReference type="PANTHER" id="PTHR22801">
    <property type="entry name" value="LITHOSTATHINE"/>
    <property type="match status" value="1"/>
</dbReference>
<keyword evidence="4" id="KW-1185">Reference proteome</keyword>
<accession>A0ABM1VPN4</accession>
<dbReference type="CDD" id="cd00037">
    <property type="entry name" value="CLECT"/>
    <property type="match status" value="1"/>
</dbReference>
<dbReference type="Pfam" id="PF00059">
    <property type="entry name" value="Lectin_C"/>
    <property type="match status" value="1"/>
</dbReference>
<dbReference type="InterPro" id="IPR016186">
    <property type="entry name" value="C-type_lectin-like/link_sf"/>
</dbReference>
<proteinExistence type="predicted"/>
<reference evidence="5" key="1">
    <citation type="submission" date="2025-08" db="UniProtKB">
        <authorList>
            <consortium name="RefSeq"/>
        </authorList>
    </citation>
    <scope>IDENTIFICATION</scope>
</reference>
<evidence type="ECO:0000313" key="5">
    <source>
        <dbReference type="RefSeq" id="XP_035824376.1"/>
    </source>
</evidence>
<name>A0ABM1VPN4_APLCA</name>
<dbReference type="RefSeq" id="XP_035824376.1">
    <property type="nucleotide sequence ID" value="XM_035968483.1"/>
</dbReference>